<dbReference type="SUPFAM" id="SSF116726">
    <property type="entry name" value="TrkA C-terminal domain-like"/>
    <property type="match status" value="1"/>
</dbReference>
<dbReference type="PANTHER" id="PTHR45711:SF6">
    <property type="entry name" value="CHLORIDE CHANNEL PROTEIN"/>
    <property type="match status" value="1"/>
</dbReference>
<evidence type="ECO:0000256" key="1">
    <source>
        <dbReference type="ARBA" id="ARBA00004141"/>
    </source>
</evidence>
<feature type="transmembrane region" description="Helical" evidence="8">
    <location>
        <begin position="65"/>
        <end position="85"/>
    </location>
</feature>
<evidence type="ECO:0000259" key="9">
    <source>
        <dbReference type="PROSITE" id="PS51202"/>
    </source>
</evidence>
<sequence length="520" mass="55935">MTLMEIRKVHHALLHWRNFRLKLFAEGIITGLIGGLTVVLFRFALEAAEVLRTSLYQQLNKGNMALIAGWFILLAGIACLLGRIVKFEPMCSGSGIPQTKGVLLGLIKMDCLKVLAAKFIGGVLAIGAGMSLGREGPSIQIGAVIGQGFSRFLGRDSMEERYLLTSGASAGLAAAFNAPLAGVIFSLEELHKNFSPAVLMPAVAASLTADFMVRYFSGREPIWNFSGVPVLPAHYYVYLLILGVITGLFGAVFNSLLLKTLDIYSRQQVLPAGGKALLPLIAGGIAGFILPEILGGGNTLVGVISRGQFDLSMLLILLAVKFLYTMLSYGSGVPGGIFLPLLVIGALTGEAFSRILVIAGVKPDYHTTFIILAMAAYFTAIVKAPVTGSVLITEMTGSFRHLPELITICMIAYVTADFVKAEPIYESLLERMLQRGLPAVTKTAPPRTVMEIVVCLGSKLDGRIIKEIDWPPHCLLVCVRRGEREIVPKGDTELVAGDYLFVSANEDCAVDIKTLAEDCR</sequence>
<keyword evidence="7" id="KW-0868">Chloride</keyword>
<dbReference type="PROSITE" id="PS51202">
    <property type="entry name" value="RCK_C"/>
    <property type="match status" value="1"/>
</dbReference>
<evidence type="ECO:0000313" key="10">
    <source>
        <dbReference type="EMBL" id="VBB07832.1"/>
    </source>
</evidence>
<dbReference type="PANTHER" id="PTHR45711">
    <property type="entry name" value="CHLORIDE CHANNEL PROTEIN"/>
    <property type="match status" value="1"/>
</dbReference>
<evidence type="ECO:0000256" key="7">
    <source>
        <dbReference type="ARBA" id="ARBA00023214"/>
    </source>
</evidence>
<dbReference type="SUPFAM" id="SSF81340">
    <property type="entry name" value="Clc chloride channel"/>
    <property type="match status" value="1"/>
</dbReference>
<dbReference type="GO" id="GO:0008324">
    <property type="term" value="F:monoatomic cation transmembrane transporter activity"/>
    <property type="evidence" value="ECO:0007669"/>
    <property type="project" value="InterPro"/>
</dbReference>
<protein>
    <submittedName>
        <fullName evidence="10">Chloride channel voltage gated</fullName>
    </submittedName>
</protein>
<feature type="transmembrane region" description="Helical" evidence="8">
    <location>
        <begin position="337"/>
        <end position="357"/>
    </location>
</feature>
<feature type="transmembrane region" description="Helical" evidence="8">
    <location>
        <begin position="236"/>
        <end position="257"/>
    </location>
</feature>
<evidence type="ECO:0000256" key="8">
    <source>
        <dbReference type="SAM" id="Phobius"/>
    </source>
</evidence>
<gene>
    <name evidence="10" type="ORF">LUCI_3097</name>
</gene>
<evidence type="ECO:0000313" key="11">
    <source>
        <dbReference type="Proteomes" id="UP000277811"/>
    </source>
</evidence>
<dbReference type="InterPro" id="IPR014743">
    <property type="entry name" value="Cl-channel_core"/>
</dbReference>
<dbReference type="Pfam" id="PF02080">
    <property type="entry name" value="TrkA_C"/>
    <property type="match status" value="1"/>
</dbReference>
<keyword evidence="11" id="KW-1185">Reference proteome</keyword>
<evidence type="ECO:0000256" key="2">
    <source>
        <dbReference type="ARBA" id="ARBA00022448"/>
    </source>
</evidence>
<dbReference type="GO" id="GO:0005247">
    <property type="term" value="F:voltage-gated chloride channel activity"/>
    <property type="evidence" value="ECO:0007669"/>
    <property type="project" value="TreeGrafter"/>
</dbReference>
<dbReference type="GO" id="GO:0005886">
    <property type="term" value="C:plasma membrane"/>
    <property type="evidence" value="ECO:0007669"/>
    <property type="project" value="TreeGrafter"/>
</dbReference>
<keyword evidence="5" id="KW-0406">Ion transport</keyword>
<feature type="transmembrane region" description="Helical" evidence="8">
    <location>
        <begin position="269"/>
        <end position="291"/>
    </location>
</feature>
<dbReference type="CDD" id="cd01031">
    <property type="entry name" value="EriC"/>
    <property type="match status" value="1"/>
</dbReference>
<dbReference type="GO" id="GO:0006813">
    <property type="term" value="P:potassium ion transport"/>
    <property type="evidence" value="ECO:0007669"/>
    <property type="project" value="InterPro"/>
</dbReference>
<feature type="transmembrane region" description="Helical" evidence="8">
    <location>
        <begin position="311"/>
        <end position="330"/>
    </location>
</feature>
<proteinExistence type="predicted"/>
<accession>A0A498RC60</accession>
<keyword evidence="6 8" id="KW-0472">Membrane</keyword>
<feature type="transmembrane region" description="Helical" evidence="8">
    <location>
        <begin position="21"/>
        <end position="45"/>
    </location>
</feature>
<comment type="subcellular location">
    <subcellularLocation>
        <location evidence="1">Membrane</location>
        <topology evidence="1">Multi-pass membrane protein</topology>
    </subcellularLocation>
</comment>
<feature type="domain" description="RCK C-terminal" evidence="9">
    <location>
        <begin position="437"/>
        <end position="518"/>
    </location>
</feature>
<dbReference type="Gene3D" id="1.10.3080.10">
    <property type="entry name" value="Clc chloride channel"/>
    <property type="match status" value="1"/>
</dbReference>
<reference evidence="10 11" key="1">
    <citation type="submission" date="2018-06" db="EMBL/GenBank/DDBJ databases">
        <authorList>
            <person name="Strepis N."/>
        </authorList>
    </citation>
    <scope>NUCLEOTIDE SEQUENCE [LARGE SCALE GENOMIC DNA]</scope>
    <source>
        <strain evidence="10">LUCI</strain>
    </source>
</reference>
<dbReference type="Pfam" id="PF00654">
    <property type="entry name" value="Voltage_CLC"/>
    <property type="match status" value="1"/>
</dbReference>
<name>A0A498RC60_9FIRM</name>
<dbReference type="InterPro" id="IPR036721">
    <property type="entry name" value="RCK_C_sf"/>
</dbReference>
<evidence type="ECO:0000256" key="3">
    <source>
        <dbReference type="ARBA" id="ARBA00022692"/>
    </source>
</evidence>
<evidence type="ECO:0000256" key="6">
    <source>
        <dbReference type="ARBA" id="ARBA00023136"/>
    </source>
</evidence>
<evidence type="ECO:0000256" key="5">
    <source>
        <dbReference type="ARBA" id="ARBA00023065"/>
    </source>
</evidence>
<evidence type="ECO:0000256" key="4">
    <source>
        <dbReference type="ARBA" id="ARBA00022989"/>
    </source>
</evidence>
<dbReference type="Proteomes" id="UP000277811">
    <property type="component" value="Unassembled WGS sequence"/>
</dbReference>
<dbReference type="PRINTS" id="PR00762">
    <property type="entry name" value="CLCHANNEL"/>
</dbReference>
<dbReference type="InterPro" id="IPR001807">
    <property type="entry name" value="ClC"/>
</dbReference>
<dbReference type="InterPro" id="IPR006037">
    <property type="entry name" value="RCK_C"/>
</dbReference>
<feature type="transmembrane region" description="Helical" evidence="8">
    <location>
        <begin position="162"/>
        <end position="185"/>
    </location>
</feature>
<keyword evidence="3 8" id="KW-0812">Transmembrane</keyword>
<dbReference type="AlphaFoldDB" id="A0A498RC60"/>
<feature type="transmembrane region" description="Helical" evidence="8">
    <location>
        <begin position="369"/>
        <end position="392"/>
    </location>
</feature>
<organism evidence="10 11">
    <name type="scientific">Lucifera butyrica</name>
    <dbReference type="NCBI Taxonomy" id="1351585"/>
    <lineage>
        <taxon>Bacteria</taxon>
        <taxon>Bacillati</taxon>
        <taxon>Bacillota</taxon>
        <taxon>Negativicutes</taxon>
        <taxon>Veillonellales</taxon>
        <taxon>Veillonellaceae</taxon>
        <taxon>Lucifera</taxon>
    </lineage>
</organism>
<dbReference type="EMBL" id="UPPP01000081">
    <property type="protein sequence ID" value="VBB07832.1"/>
    <property type="molecule type" value="Genomic_DNA"/>
</dbReference>
<dbReference type="Gene3D" id="3.30.70.1450">
    <property type="entry name" value="Regulator of K+ conductance, C-terminal domain"/>
    <property type="match status" value="1"/>
</dbReference>
<keyword evidence="4 8" id="KW-1133">Transmembrane helix</keyword>
<keyword evidence="2" id="KW-0813">Transport</keyword>